<feature type="compositionally biased region" description="Polar residues" evidence="3">
    <location>
        <begin position="183"/>
        <end position="200"/>
    </location>
</feature>
<comment type="similarity">
    <text evidence="1">Belongs to the peroxin-19 family.</text>
</comment>
<dbReference type="PANTHER" id="PTHR12774:SF2">
    <property type="entry name" value="PEROXISOMAL BIOGENESIS FACTOR 19"/>
    <property type="match status" value="1"/>
</dbReference>
<evidence type="ECO:0000313" key="5">
    <source>
        <dbReference type="Proteomes" id="UP000054495"/>
    </source>
</evidence>
<evidence type="ECO:0000256" key="2">
    <source>
        <dbReference type="ARBA" id="ARBA00029688"/>
    </source>
</evidence>
<dbReference type="GO" id="GO:0005778">
    <property type="term" value="C:peroxisomal membrane"/>
    <property type="evidence" value="ECO:0007669"/>
    <property type="project" value="TreeGrafter"/>
</dbReference>
<feature type="compositionally biased region" description="Basic and acidic residues" evidence="3">
    <location>
        <begin position="10"/>
        <end position="28"/>
    </location>
</feature>
<evidence type="ECO:0000256" key="3">
    <source>
        <dbReference type="SAM" id="MobiDB-lite"/>
    </source>
</evidence>
<dbReference type="AlphaFoldDB" id="A0A0D6LRV5"/>
<dbReference type="GO" id="GO:0045046">
    <property type="term" value="P:protein import into peroxisome membrane"/>
    <property type="evidence" value="ECO:0007669"/>
    <property type="project" value="TreeGrafter"/>
</dbReference>
<protein>
    <recommendedName>
        <fullName evidence="2">Peroxin-19</fullName>
    </recommendedName>
</protein>
<evidence type="ECO:0000313" key="4">
    <source>
        <dbReference type="EMBL" id="EPB74629.1"/>
    </source>
</evidence>
<dbReference type="EMBL" id="KE124934">
    <property type="protein sequence ID" value="EPB74629.1"/>
    <property type="molecule type" value="Genomic_DNA"/>
</dbReference>
<reference evidence="4 5" key="1">
    <citation type="submission" date="2013-05" db="EMBL/GenBank/DDBJ databases">
        <title>Draft genome of the parasitic nematode Anyclostoma ceylanicum.</title>
        <authorList>
            <person name="Mitreva M."/>
        </authorList>
    </citation>
    <scope>NUCLEOTIDE SEQUENCE [LARGE SCALE GENOMIC DNA]</scope>
</reference>
<dbReference type="InterPro" id="IPR011053">
    <property type="entry name" value="Single_hybrid_motif"/>
</dbReference>
<sequence length="419" mass="46340">MAGVSSGKINHYDKMTDKGEGPSKKNVQDAEGLSELLDDALKGFADRPRTTDDELDEIMAEQDQAAAQKAAGDFQAMLQQMVKVQEEALKQAEDSGQQVGESEKEAKEMIEAMKALMESSGKTLASKAVMYPPLKEIHDNYPAFFKEHGASLDSDTRQRYEKQYEVLGKICHEFEKQPDEPAPSSQAANGDVPNFNSHESSDISNFENLGKLLVELQTYGYPPKELTGELPAGWAVDDTTGLPKVDDISAAANSCTIIVDRAYKRFACEDYDNIAYLHHPSGVCVLVLRQQLDSEVVEVDFGNTKKNGISRADHVVVGKGKKGGLHLQKETRICTIRCKDGKEIVVRAGVRGVLAEVNDRLFSNPDLVRTAPENQGYIALITFGAGKRTPDEFITELPAKRVFLNNYEENYEIEKKTEK</sequence>
<feature type="region of interest" description="Disordered" evidence="3">
    <location>
        <begin position="176"/>
        <end position="200"/>
    </location>
</feature>
<dbReference type="Pfam" id="PF04614">
    <property type="entry name" value="Pex19"/>
    <property type="match status" value="1"/>
</dbReference>
<accession>A0A0D6LRV5</accession>
<keyword evidence="5" id="KW-1185">Reference proteome</keyword>
<dbReference type="GO" id="GO:0033328">
    <property type="term" value="F:peroxisome membrane targeting sequence binding"/>
    <property type="evidence" value="ECO:0007669"/>
    <property type="project" value="TreeGrafter"/>
</dbReference>
<dbReference type="Gene3D" id="2.40.50.100">
    <property type="match status" value="1"/>
</dbReference>
<dbReference type="SUPFAM" id="SSF51230">
    <property type="entry name" value="Single hybrid motif"/>
    <property type="match status" value="1"/>
</dbReference>
<name>A0A0D6LRV5_9BILA</name>
<organism evidence="4 5">
    <name type="scientific">Ancylostoma ceylanicum</name>
    <dbReference type="NCBI Taxonomy" id="53326"/>
    <lineage>
        <taxon>Eukaryota</taxon>
        <taxon>Metazoa</taxon>
        <taxon>Ecdysozoa</taxon>
        <taxon>Nematoda</taxon>
        <taxon>Chromadorea</taxon>
        <taxon>Rhabditida</taxon>
        <taxon>Rhabditina</taxon>
        <taxon>Rhabditomorpha</taxon>
        <taxon>Strongyloidea</taxon>
        <taxon>Ancylostomatidae</taxon>
        <taxon>Ancylostomatinae</taxon>
        <taxon>Ancylostoma</taxon>
    </lineage>
</organism>
<dbReference type="InterPro" id="IPR006708">
    <property type="entry name" value="Pex19"/>
</dbReference>
<evidence type="ECO:0000256" key="1">
    <source>
        <dbReference type="ARBA" id="ARBA00006326"/>
    </source>
</evidence>
<proteinExistence type="inferred from homology"/>
<dbReference type="Proteomes" id="UP000054495">
    <property type="component" value="Unassembled WGS sequence"/>
</dbReference>
<dbReference type="Gene3D" id="1.20.120.900">
    <property type="entry name" value="Pex19, mPTS binding domain"/>
    <property type="match status" value="1"/>
</dbReference>
<dbReference type="InterPro" id="IPR038322">
    <property type="entry name" value="Pex19_C_sf"/>
</dbReference>
<gene>
    <name evidence="4" type="ORF">ANCCEY_06259</name>
</gene>
<dbReference type="PANTHER" id="PTHR12774">
    <property type="entry name" value="PEROXISOMAL BIOGENESIS FACTOR 19"/>
    <property type="match status" value="1"/>
</dbReference>
<feature type="region of interest" description="Disordered" evidence="3">
    <location>
        <begin position="1"/>
        <end position="33"/>
    </location>
</feature>